<name>A0A2N9IPA6_FAGSY</name>
<organism evidence="2">
    <name type="scientific">Fagus sylvatica</name>
    <name type="common">Beechnut</name>
    <dbReference type="NCBI Taxonomy" id="28930"/>
    <lineage>
        <taxon>Eukaryota</taxon>
        <taxon>Viridiplantae</taxon>
        <taxon>Streptophyta</taxon>
        <taxon>Embryophyta</taxon>
        <taxon>Tracheophyta</taxon>
        <taxon>Spermatophyta</taxon>
        <taxon>Magnoliopsida</taxon>
        <taxon>eudicotyledons</taxon>
        <taxon>Gunneridae</taxon>
        <taxon>Pentapetalae</taxon>
        <taxon>rosids</taxon>
        <taxon>fabids</taxon>
        <taxon>Fagales</taxon>
        <taxon>Fagaceae</taxon>
        <taxon>Fagus</taxon>
    </lineage>
</organism>
<evidence type="ECO:0000259" key="1">
    <source>
        <dbReference type="Pfam" id="PF24818"/>
    </source>
</evidence>
<reference evidence="2" key="1">
    <citation type="submission" date="2018-02" db="EMBL/GenBank/DDBJ databases">
        <authorList>
            <person name="Cohen D.B."/>
            <person name="Kent A.D."/>
        </authorList>
    </citation>
    <scope>NUCLEOTIDE SEQUENCE</scope>
</reference>
<proteinExistence type="predicted"/>
<dbReference type="AlphaFoldDB" id="A0A2N9IPA6"/>
<sequence length="506" mass="57684">MEQEDQFFWFNEEQYNSDGGFYNAEQQYFQGGSTSDYGHGLQISEAINYRDGGFTDDLDIETDPNSPTLGSKLPTTDINFMEWDFDIEENTTCIDESNQNSSQDEVQEKASEDSKMKFLVGSTSNHGLQDSEAVNNNADQQIQLPPEIIVLEDDSDIELDPNPPTLGSKIPKTDINFMDWDLYLEENTTCVDETNQNSGQDEVQAKASKDPKRKFQVCSTSNHELQNSEAVDNNADQQIQLPPEIIDNLENEVQAKASGNSKGKTSKSRAKLLRIGKWQEVAIYEYEESLIVKCYVKTQKLIWEIIQKNCTLKKKIEIDWSDISAIRSRMVQREFAVLGVLEIELNNPPSFYKEIDPQPKKHITWTLTSDFTNDEALIHRIHYLEFHPARLEKFYAELIKCPDLYKLSQKPFTSPSSPYFNSNFSTATTPSFGSLISLLAQWNRASTDSTHHTYNREHGMNNYDLGSSVMHFSGISQSCPQSLHWAPPHQYSNQNFMTHPHGNNSS</sequence>
<dbReference type="PANTHER" id="PTHR33494:SF5">
    <property type="entry name" value="F10A16.6 PROTEIN"/>
    <property type="match status" value="1"/>
</dbReference>
<accession>A0A2N9IPA6</accession>
<evidence type="ECO:0000313" key="2">
    <source>
        <dbReference type="EMBL" id="SPD25990.1"/>
    </source>
</evidence>
<dbReference type="InterPro" id="IPR057939">
    <property type="entry name" value="TRF2_HOY1_PH"/>
</dbReference>
<protein>
    <recommendedName>
        <fullName evidence="1">TRF2/HOY1 PH-like domain-containing protein</fullName>
    </recommendedName>
</protein>
<feature type="domain" description="TRF2/HOY1 PH-like" evidence="1">
    <location>
        <begin position="269"/>
        <end position="391"/>
    </location>
</feature>
<gene>
    <name evidence="2" type="ORF">FSB_LOCUS53872</name>
</gene>
<dbReference type="EMBL" id="OIVN01006138">
    <property type="protein sequence ID" value="SPD25990.1"/>
    <property type="molecule type" value="Genomic_DNA"/>
</dbReference>
<dbReference type="Pfam" id="PF24818">
    <property type="entry name" value="PH_TRF2_HOY1"/>
    <property type="match status" value="1"/>
</dbReference>
<dbReference type="PANTHER" id="PTHR33494">
    <property type="entry name" value="OS02G0793800 PROTEIN"/>
    <property type="match status" value="1"/>
</dbReference>